<protein>
    <submittedName>
        <fullName evidence="2">DUF805 domain-containing protein</fullName>
    </submittedName>
</protein>
<proteinExistence type="predicted"/>
<dbReference type="PANTHER" id="PTHR34980">
    <property type="entry name" value="INNER MEMBRANE PROTEIN-RELATED-RELATED"/>
    <property type="match status" value="1"/>
</dbReference>
<keyword evidence="1" id="KW-0812">Transmembrane</keyword>
<dbReference type="EMBL" id="JAQKAB010000013">
    <property type="protein sequence ID" value="MDA7028150.1"/>
    <property type="molecule type" value="Genomic_DNA"/>
</dbReference>
<dbReference type="RefSeq" id="WP_271341967.1">
    <property type="nucleotide sequence ID" value="NZ_JAQKAB010000013.1"/>
</dbReference>
<keyword evidence="1" id="KW-1133">Transmembrane helix</keyword>
<accession>A0ABT4X7H5</accession>
<feature type="transmembrane region" description="Helical" evidence="1">
    <location>
        <begin position="106"/>
        <end position="125"/>
    </location>
</feature>
<comment type="caution">
    <text evidence="2">The sequence shown here is derived from an EMBL/GenBank/DDBJ whole genome shotgun (WGS) entry which is preliminary data.</text>
</comment>
<evidence type="ECO:0000313" key="3">
    <source>
        <dbReference type="Proteomes" id="UP001211894"/>
    </source>
</evidence>
<sequence length="146" mass="16613">MKWYLKVFKDVKFEGRARRKEFWLFSLFNVIICLLLAFAGIILIYLIISLDAGRSGIDSYEIGYVSGYLGSRLGIIMILLYLIAIFIPAHAVGYRRIQDTGKSGEWVWLNLIPLIGAIILVSVFFCRDSEAKDNQYGPNPKATLKE</sequence>
<dbReference type="PANTHER" id="PTHR34980:SF2">
    <property type="entry name" value="INNER MEMBRANE PROTEIN YHAH-RELATED"/>
    <property type="match status" value="1"/>
</dbReference>
<reference evidence="2 3" key="1">
    <citation type="submission" date="2023-01" db="EMBL/GenBank/DDBJ databases">
        <title>Bacillus changyiensis sp. nov., isolated from a coastal deposit.</title>
        <authorList>
            <person name="Xiao G."/>
            <person name="Lai Q."/>
            <person name="Hu Z."/>
            <person name="Shao Z."/>
        </authorList>
    </citation>
    <scope>NUCLEOTIDE SEQUENCE [LARGE SCALE GENOMIC DNA]</scope>
    <source>
        <strain evidence="2 3">CLL-7-23</strain>
    </source>
</reference>
<organism evidence="2 3">
    <name type="scientific">Bacillus changyiensis</name>
    <dbReference type="NCBI Taxonomy" id="3004103"/>
    <lineage>
        <taxon>Bacteria</taxon>
        <taxon>Bacillati</taxon>
        <taxon>Bacillota</taxon>
        <taxon>Bacilli</taxon>
        <taxon>Bacillales</taxon>
        <taxon>Bacillaceae</taxon>
        <taxon>Bacillus</taxon>
    </lineage>
</organism>
<keyword evidence="1" id="KW-0472">Membrane</keyword>
<dbReference type="Pfam" id="PF05656">
    <property type="entry name" value="DUF805"/>
    <property type="match status" value="1"/>
</dbReference>
<feature type="transmembrane region" description="Helical" evidence="1">
    <location>
        <begin position="68"/>
        <end position="94"/>
    </location>
</feature>
<keyword evidence="3" id="KW-1185">Reference proteome</keyword>
<name>A0ABT4X7H5_9BACI</name>
<evidence type="ECO:0000256" key="1">
    <source>
        <dbReference type="SAM" id="Phobius"/>
    </source>
</evidence>
<dbReference type="InterPro" id="IPR008523">
    <property type="entry name" value="DUF805"/>
</dbReference>
<feature type="transmembrane region" description="Helical" evidence="1">
    <location>
        <begin position="21"/>
        <end position="48"/>
    </location>
</feature>
<gene>
    <name evidence="2" type="ORF">PJ311_16375</name>
</gene>
<dbReference type="Proteomes" id="UP001211894">
    <property type="component" value="Unassembled WGS sequence"/>
</dbReference>
<evidence type="ECO:0000313" key="2">
    <source>
        <dbReference type="EMBL" id="MDA7028150.1"/>
    </source>
</evidence>